<evidence type="ECO:0000313" key="4">
    <source>
        <dbReference type="EMBL" id="GEP44699.1"/>
    </source>
</evidence>
<dbReference type="InterPro" id="IPR029058">
    <property type="entry name" value="AB_hydrolase_fold"/>
</dbReference>
<comment type="caution">
    <text evidence="4">The sequence shown here is derived from an EMBL/GenBank/DDBJ whole genome shotgun (WGS) entry which is preliminary data.</text>
</comment>
<dbReference type="SUPFAM" id="SSF53474">
    <property type="entry name" value="alpha/beta-Hydrolases"/>
    <property type="match status" value="1"/>
</dbReference>
<dbReference type="GO" id="GO:0008236">
    <property type="term" value="F:serine-type peptidase activity"/>
    <property type="evidence" value="ECO:0007669"/>
    <property type="project" value="InterPro"/>
</dbReference>
<organism evidence="4 5">
    <name type="scientific">Brevifollis gellanilyticus</name>
    <dbReference type="NCBI Taxonomy" id="748831"/>
    <lineage>
        <taxon>Bacteria</taxon>
        <taxon>Pseudomonadati</taxon>
        <taxon>Verrucomicrobiota</taxon>
        <taxon>Verrucomicrobiia</taxon>
        <taxon>Verrucomicrobiales</taxon>
        <taxon>Verrucomicrobiaceae</taxon>
    </lineage>
</organism>
<sequence>MRPLLSALVLLSILPAASRAQLGANGATASFKGSLPPKPTSALDPEKEAGYSRLVDRLQAEFEEVRKHPRSADAAIFLKALRYAIDFDEWYDKKPEDSEKKVLELINEAKKRIFDLKRNETPWLKGAGNKVLGFYSKIDDSAQPYGVEIPEGLEIGAKEIPMWIWLHGRGDTATDLAFVYSKLKATKPGQFRPQGTIVIHPFGRYCNGWKSAGEIDVLECRDDAIAHFKVDVNRIALAGFSMGGAGAWHMGAHYADQWAVVHTGAGFVDVKRYQKLTPEKMPVAYEQTLWGLYDVPDYARNFLNVPLISYSGEQDAQRDSAEYMMEVLGKEGLKPPHLIGAGMGHKYHPETIKEVQALVEKAVEKGRELFPNEIHIQTKTALYGRMKWMNLHGLEESWKDARLDAKVAGAQGIEIQTKNVSRIVFYPPPQVRKGGDKVTVKIDGSELSLTIGPEMPKFETFMSTGPKVAGGFCRLIKENGKWRDFGNAQPFQHEGPEGGKPSAHPGLMDTSFMKRFLVVLPDGKSSSAAVDAWVEAESSHFITRWRSLMRGDARVVKASEIKDVYEAGKTQSLILWGTPESNSCIKALAKSLPFKWDAKDLSPLNPVGNHPALDASTHVPLLTYPALKSAGFEVVINSGLTFREAHDRTNSLQNPKLPDWAILDITQAPSAESAGKVVEAGFFDEKWQVK</sequence>
<dbReference type="EMBL" id="BKAG01000034">
    <property type="protein sequence ID" value="GEP44699.1"/>
    <property type="molecule type" value="Genomic_DNA"/>
</dbReference>
<feature type="signal peptide" evidence="2">
    <location>
        <begin position="1"/>
        <end position="20"/>
    </location>
</feature>
<feature type="chain" id="PRO_5021772929" description="Peptidase S9 prolyl oligopeptidase catalytic domain-containing protein" evidence="2">
    <location>
        <begin position="21"/>
        <end position="690"/>
    </location>
</feature>
<protein>
    <recommendedName>
        <fullName evidence="3">Peptidase S9 prolyl oligopeptidase catalytic domain-containing protein</fullName>
    </recommendedName>
</protein>
<evidence type="ECO:0000256" key="1">
    <source>
        <dbReference type="ARBA" id="ARBA00022729"/>
    </source>
</evidence>
<evidence type="ECO:0000313" key="5">
    <source>
        <dbReference type="Proteomes" id="UP000321577"/>
    </source>
</evidence>
<gene>
    <name evidence="4" type="ORF">BGE01nite_39900</name>
</gene>
<dbReference type="Pfam" id="PF00326">
    <property type="entry name" value="Peptidase_S9"/>
    <property type="match status" value="1"/>
</dbReference>
<accession>A0A512MD89</accession>
<dbReference type="Proteomes" id="UP000321577">
    <property type="component" value="Unassembled WGS sequence"/>
</dbReference>
<dbReference type="PANTHER" id="PTHR43037:SF1">
    <property type="entry name" value="BLL1128 PROTEIN"/>
    <property type="match status" value="1"/>
</dbReference>
<evidence type="ECO:0000256" key="2">
    <source>
        <dbReference type="SAM" id="SignalP"/>
    </source>
</evidence>
<dbReference type="GO" id="GO:0006508">
    <property type="term" value="P:proteolysis"/>
    <property type="evidence" value="ECO:0007669"/>
    <property type="project" value="InterPro"/>
</dbReference>
<reference evidence="4 5" key="1">
    <citation type="submission" date="2019-07" db="EMBL/GenBank/DDBJ databases">
        <title>Whole genome shotgun sequence of Brevifollis gellanilyticus NBRC 108608.</title>
        <authorList>
            <person name="Hosoyama A."/>
            <person name="Uohara A."/>
            <person name="Ohji S."/>
            <person name="Ichikawa N."/>
        </authorList>
    </citation>
    <scope>NUCLEOTIDE SEQUENCE [LARGE SCALE GENOMIC DNA]</scope>
    <source>
        <strain evidence="4 5">NBRC 108608</strain>
    </source>
</reference>
<dbReference type="Gene3D" id="3.40.50.1820">
    <property type="entry name" value="alpha/beta hydrolase"/>
    <property type="match status" value="1"/>
</dbReference>
<dbReference type="AlphaFoldDB" id="A0A512MD89"/>
<dbReference type="RefSeq" id="WP_170266912.1">
    <property type="nucleotide sequence ID" value="NZ_BKAG01000034.1"/>
</dbReference>
<name>A0A512MD89_9BACT</name>
<proteinExistence type="predicted"/>
<keyword evidence="1 2" id="KW-0732">Signal</keyword>
<keyword evidence="5" id="KW-1185">Reference proteome</keyword>
<feature type="domain" description="Peptidase S9 prolyl oligopeptidase catalytic" evidence="3">
    <location>
        <begin position="209"/>
        <end position="345"/>
    </location>
</feature>
<dbReference type="InterPro" id="IPR050955">
    <property type="entry name" value="Plant_Biomass_Hydrol_Est"/>
</dbReference>
<evidence type="ECO:0000259" key="3">
    <source>
        <dbReference type="Pfam" id="PF00326"/>
    </source>
</evidence>
<dbReference type="PANTHER" id="PTHR43037">
    <property type="entry name" value="UNNAMED PRODUCT-RELATED"/>
    <property type="match status" value="1"/>
</dbReference>
<dbReference type="InterPro" id="IPR001375">
    <property type="entry name" value="Peptidase_S9_cat"/>
</dbReference>